<name>A0A6J6G0K2_9ZZZZ</name>
<feature type="domain" description="NlpC/P60" evidence="5">
    <location>
        <begin position="135"/>
        <end position="252"/>
    </location>
</feature>
<dbReference type="InterPro" id="IPR038765">
    <property type="entry name" value="Papain-like_cys_pep_sf"/>
</dbReference>
<dbReference type="GO" id="GO:0006508">
    <property type="term" value="P:proteolysis"/>
    <property type="evidence" value="ECO:0007669"/>
    <property type="project" value="UniProtKB-KW"/>
</dbReference>
<dbReference type="PANTHER" id="PTHR47359:SF3">
    <property type="entry name" value="NLP_P60 DOMAIN-CONTAINING PROTEIN-RELATED"/>
    <property type="match status" value="1"/>
</dbReference>
<evidence type="ECO:0000256" key="3">
    <source>
        <dbReference type="ARBA" id="ARBA00022801"/>
    </source>
</evidence>
<accession>A0A6J6G0K2</accession>
<dbReference type="InterPro" id="IPR051794">
    <property type="entry name" value="PG_Endopeptidase_C40"/>
</dbReference>
<dbReference type="SUPFAM" id="SSF54001">
    <property type="entry name" value="Cysteine proteinases"/>
    <property type="match status" value="1"/>
</dbReference>
<proteinExistence type="inferred from homology"/>
<evidence type="ECO:0000256" key="2">
    <source>
        <dbReference type="ARBA" id="ARBA00022670"/>
    </source>
</evidence>
<dbReference type="GO" id="GO:0008234">
    <property type="term" value="F:cysteine-type peptidase activity"/>
    <property type="evidence" value="ECO:0007669"/>
    <property type="project" value="UniProtKB-KW"/>
</dbReference>
<dbReference type="EMBL" id="CAEZTS010000195">
    <property type="protein sequence ID" value="CAB4592595.1"/>
    <property type="molecule type" value="Genomic_DNA"/>
</dbReference>
<gene>
    <name evidence="6" type="ORF">UFOPK1722_01717</name>
</gene>
<protein>
    <submittedName>
        <fullName evidence="6">Unannotated protein</fullName>
    </submittedName>
</protein>
<dbReference type="PROSITE" id="PS51935">
    <property type="entry name" value="NLPC_P60"/>
    <property type="match status" value="1"/>
</dbReference>
<evidence type="ECO:0000256" key="4">
    <source>
        <dbReference type="ARBA" id="ARBA00022807"/>
    </source>
</evidence>
<keyword evidence="2" id="KW-0645">Protease</keyword>
<keyword evidence="3" id="KW-0378">Hydrolase</keyword>
<sequence length="252" mass="26859">MTVVLRKARLYRVRMPESVETSRDAVRVVPRGAHRGRLVRVGVAVVAAVMVSPLVPTVSTPVHAVTGVAAPAVVRLNDPIADDAARALALLRLDIAAGGQLSADYVAARAQVAANVGARLWTPGEQFEQAWARADVEHQLAVLGALTQLGVPYKRNASVPGVGFDCSGLTTFAWALAGFQLPRNSTAQIRAAEPRTFATAQAGDLVRYPGHVMMWLGVGQAIIHSPHPGRFVEIKFLGNRSLKRSKVGDPTE</sequence>
<dbReference type="Gene3D" id="3.90.1720.10">
    <property type="entry name" value="endopeptidase domain like (from Nostoc punctiforme)"/>
    <property type="match status" value="1"/>
</dbReference>
<organism evidence="6">
    <name type="scientific">freshwater metagenome</name>
    <dbReference type="NCBI Taxonomy" id="449393"/>
    <lineage>
        <taxon>unclassified sequences</taxon>
        <taxon>metagenomes</taxon>
        <taxon>ecological metagenomes</taxon>
    </lineage>
</organism>
<evidence type="ECO:0000256" key="1">
    <source>
        <dbReference type="ARBA" id="ARBA00007074"/>
    </source>
</evidence>
<dbReference type="PANTHER" id="PTHR47359">
    <property type="entry name" value="PEPTIDOGLYCAN DL-ENDOPEPTIDASE CWLO"/>
    <property type="match status" value="1"/>
</dbReference>
<evidence type="ECO:0000313" key="6">
    <source>
        <dbReference type="EMBL" id="CAB4592595.1"/>
    </source>
</evidence>
<reference evidence="6" key="1">
    <citation type="submission" date="2020-05" db="EMBL/GenBank/DDBJ databases">
        <authorList>
            <person name="Chiriac C."/>
            <person name="Salcher M."/>
            <person name="Ghai R."/>
            <person name="Kavagutti S V."/>
        </authorList>
    </citation>
    <scope>NUCLEOTIDE SEQUENCE</scope>
</reference>
<keyword evidence="4" id="KW-0788">Thiol protease</keyword>
<evidence type="ECO:0000259" key="5">
    <source>
        <dbReference type="PROSITE" id="PS51935"/>
    </source>
</evidence>
<dbReference type="InterPro" id="IPR000064">
    <property type="entry name" value="NLP_P60_dom"/>
</dbReference>
<comment type="similarity">
    <text evidence="1">Belongs to the peptidase C40 family.</text>
</comment>
<dbReference type="Pfam" id="PF00877">
    <property type="entry name" value="NLPC_P60"/>
    <property type="match status" value="1"/>
</dbReference>
<dbReference type="AlphaFoldDB" id="A0A6J6G0K2"/>